<gene>
    <name evidence="2" type="ORF">CLV63_12436</name>
</gene>
<sequence>MVLGRSFVTLGAGVLMMITLGGCALMSENEPSASPAPSGNPSPSKSTLSTEDAALEAYEGMWSIVVENSHTTEPDVTDLDRFAKGEALELAKHGLGAESGENVIARGEPEFSPEVTSVDEKNDSAEIKDCLDSTNWLREDADTGELIEEEPTSPIRRTVEATADYDGLTWRISQLRIFEQGSC</sequence>
<dbReference type="AlphaFoldDB" id="A0A2P8CY88"/>
<evidence type="ECO:0000313" key="2">
    <source>
        <dbReference type="EMBL" id="PSK89932.1"/>
    </source>
</evidence>
<dbReference type="EMBL" id="PYGA01000024">
    <property type="protein sequence ID" value="PSK89932.1"/>
    <property type="molecule type" value="Genomic_DNA"/>
</dbReference>
<dbReference type="PROSITE" id="PS51257">
    <property type="entry name" value="PROKAR_LIPOPROTEIN"/>
    <property type="match status" value="1"/>
</dbReference>
<evidence type="ECO:0000256" key="1">
    <source>
        <dbReference type="SAM" id="MobiDB-lite"/>
    </source>
</evidence>
<keyword evidence="3" id="KW-1185">Reference proteome</keyword>
<dbReference type="Proteomes" id="UP000240542">
    <property type="component" value="Unassembled WGS sequence"/>
</dbReference>
<comment type="caution">
    <text evidence="2">The sequence shown here is derived from an EMBL/GenBank/DDBJ whole genome shotgun (WGS) entry which is preliminary data.</text>
</comment>
<name>A0A2P8CY88_9ACTN</name>
<reference evidence="2 3" key="1">
    <citation type="submission" date="2018-03" db="EMBL/GenBank/DDBJ databases">
        <title>Genomic Encyclopedia of Archaeal and Bacterial Type Strains, Phase II (KMG-II): from individual species to whole genera.</title>
        <authorList>
            <person name="Goeker M."/>
        </authorList>
    </citation>
    <scope>NUCLEOTIDE SEQUENCE [LARGE SCALE GENOMIC DNA]</scope>
    <source>
        <strain evidence="2 3">DSM 45312</strain>
    </source>
</reference>
<accession>A0A2P8CY88</accession>
<proteinExistence type="predicted"/>
<feature type="region of interest" description="Disordered" evidence="1">
    <location>
        <begin position="29"/>
        <end position="50"/>
    </location>
</feature>
<feature type="compositionally biased region" description="Low complexity" evidence="1">
    <location>
        <begin position="29"/>
        <end position="46"/>
    </location>
</feature>
<protein>
    <submittedName>
        <fullName evidence="2">Uncharacterized protein</fullName>
    </submittedName>
</protein>
<evidence type="ECO:0000313" key="3">
    <source>
        <dbReference type="Proteomes" id="UP000240542"/>
    </source>
</evidence>
<organism evidence="2 3">
    <name type="scientific">Murinocardiopsis flavida</name>
    <dbReference type="NCBI Taxonomy" id="645275"/>
    <lineage>
        <taxon>Bacteria</taxon>
        <taxon>Bacillati</taxon>
        <taxon>Actinomycetota</taxon>
        <taxon>Actinomycetes</taxon>
        <taxon>Streptosporangiales</taxon>
        <taxon>Nocardiopsidaceae</taxon>
        <taxon>Murinocardiopsis</taxon>
    </lineage>
</organism>